<evidence type="ECO:0000256" key="1">
    <source>
        <dbReference type="SAM" id="MobiDB-lite"/>
    </source>
</evidence>
<evidence type="ECO:0000259" key="2">
    <source>
        <dbReference type="Pfam" id="PF23394"/>
    </source>
</evidence>
<proteinExistence type="predicted"/>
<dbReference type="Pfam" id="PF23394">
    <property type="entry name" value="DUF7102"/>
    <property type="match status" value="1"/>
</dbReference>
<feature type="region of interest" description="Disordered" evidence="1">
    <location>
        <begin position="591"/>
        <end position="613"/>
    </location>
</feature>
<gene>
    <name evidence="4" type="ORF">CFIMG_007362RA00001</name>
</gene>
<name>A0A2C5XG64_9PEZI</name>
<feature type="domain" description="DUF7102" evidence="2">
    <location>
        <begin position="724"/>
        <end position="872"/>
    </location>
</feature>
<dbReference type="InterPro" id="IPR057559">
    <property type="entry name" value="SAM_6"/>
</dbReference>
<feature type="domain" description="SAM-like" evidence="3">
    <location>
        <begin position="884"/>
        <end position="952"/>
    </location>
</feature>
<reference evidence="4 5" key="2">
    <citation type="journal article" date="2013" name="IMA Fungus">
        <title>IMA Genome-F 1: Ceratocystis fimbriata: Draft nuclear genome sequence for the plant pathogen, Ceratocystis fimbriata.</title>
        <authorList>
            <person name="Wilken P.M."/>
            <person name="Steenkamp E.T."/>
            <person name="Wingfield M.J."/>
            <person name="de Beer Z.W."/>
            <person name="Wingfield B.D."/>
        </authorList>
    </citation>
    <scope>NUCLEOTIDE SEQUENCE [LARGE SCALE GENOMIC DNA]</scope>
    <source>
        <strain evidence="4 5">CBS 114723</strain>
    </source>
</reference>
<sequence>MLAHHHGTKQSCEPLPWPPFDFSQVDHEKASQYTLQIEDSDAIQYGRLHDLFRPLLLEPHALLRHHKEHSYWGLGLVEDDHLPSFTLPHIQITDDYSDLQSYDYANHVIEGDTTPAESDFTINFTHAAVERDVKLTLPLLHSDNDRDMDDFLSMRLQYRYFNITEFVLPLEPVNDDKDEGMLFPDTAISLLCLLDSEIESEALDCSDAAEDWVQRTLGELEEIGSCDNMFSAHQISNIRLLSPPLSPIQQAIEPFMPWGQTSKIDTPDSDVPSLLELDLATANEAASQSCPHDSISDEAFEAALANFQPHPSSPPQKIQVCNIKLEPPVLKPESPVTLNKKLPFIIDLTEDDLLSTQVASKSCPPTSNTGDDYEVIILDDDLQEFCESKAQAVNLSVGQERVHYYETALRMTAPTMDFSSPTPAWALSFDNITATFQHIIKVFSKFFDFSISRSTPDPSINHLPWKPWPSLSRKWVVVEQIESFGDLKNCHTLLGPIPEENVWDSTSRFSFLEADFEEDELQPMSNFFCSPKAEPVPLKARPPETPTRNPASQLTSRFFPSSDSLAEGPHTPLQKHPSLMASQSNLALFTPKSSSPPLQKPNTHVDHRTSHKRHGDLMGDIMAMKRLKPGRQKNKALNSTDLLSSLSNSNPASQHLTNFMNIMNPPNKAGTKPSSLFAKTQQPPPSISKNALFSVSNPTATDLCPPISGILLSGRYFVSVSIGSKLTRLLQKLQPNIGLLDRNYSRYNTFAEDSTSLQPLEVVSELSFEADLSISLVSGIIIAPITALTREKAILYQRVQKVSYLYRNLEVLISAGNVEGSSYRTPLQNELDAYTSLCCFSASLTNTVSVHMVAGGHETLAKWIVRLLEDKHHETQCVSHFLTSDESNWERLFRSCGLNVCASQTLVRALETQWGGKGLVAFVQMTAEQRVAQYSELLGSDPSMLQRVSAALDRKWG</sequence>
<protein>
    <submittedName>
        <fullName evidence="4">Uncharacterized protein</fullName>
    </submittedName>
</protein>
<feature type="region of interest" description="Disordered" evidence="1">
    <location>
        <begin position="535"/>
        <end position="576"/>
    </location>
</feature>
<reference evidence="4 5" key="1">
    <citation type="journal article" date="2013" name="Fungal Biol.">
        <title>Analysis of microsatellite markers in the genome of the plant pathogen Ceratocystis fimbriata.</title>
        <authorList>
            <person name="Simpson M.C."/>
            <person name="Wilken P.M."/>
            <person name="Coetzee M.P."/>
            <person name="Wingfield M.J."/>
            <person name="Wingfield B.D."/>
        </authorList>
    </citation>
    <scope>NUCLEOTIDE SEQUENCE [LARGE SCALE GENOMIC DNA]</scope>
    <source>
        <strain evidence="4 5">CBS 114723</strain>
    </source>
</reference>
<evidence type="ECO:0000313" key="5">
    <source>
        <dbReference type="Proteomes" id="UP000222788"/>
    </source>
</evidence>
<evidence type="ECO:0000259" key="3">
    <source>
        <dbReference type="Pfam" id="PF23395"/>
    </source>
</evidence>
<dbReference type="InterPro" id="IPR055528">
    <property type="entry name" value="DUF7102"/>
</dbReference>
<feature type="compositionally biased region" description="Polar residues" evidence="1">
    <location>
        <begin position="591"/>
        <end position="602"/>
    </location>
</feature>
<dbReference type="Proteomes" id="UP000222788">
    <property type="component" value="Unassembled WGS sequence"/>
</dbReference>
<evidence type="ECO:0000313" key="4">
    <source>
        <dbReference type="EMBL" id="PHH55333.1"/>
    </source>
</evidence>
<dbReference type="OrthoDB" id="3647246at2759"/>
<comment type="caution">
    <text evidence="4">The sequence shown here is derived from an EMBL/GenBank/DDBJ whole genome shotgun (WGS) entry which is preliminary data.</text>
</comment>
<feature type="compositionally biased region" description="Polar residues" evidence="1">
    <location>
        <begin position="546"/>
        <end position="564"/>
    </location>
</feature>
<organism evidence="4 5">
    <name type="scientific">Ceratocystis fimbriata CBS 114723</name>
    <dbReference type="NCBI Taxonomy" id="1035309"/>
    <lineage>
        <taxon>Eukaryota</taxon>
        <taxon>Fungi</taxon>
        <taxon>Dikarya</taxon>
        <taxon>Ascomycota</taxon>
        <taxon>Pezizomycotina</taxon>
        <taxon>Sordariomycetes</taxon>
        <taxon>Hypocreomycetidae</taxon>
        <taxon>Microascales</taxon>
        <taxon>Ceratocystidaceae</taxon>
        <taxon>Ceratocystis</taxon>
    </lineage>
</organism>
<dbReference type="AlphaFoldDB" id="A0A2C5XG64"/>
<keyword evidence="5" id="KW-1185">Reference proteome</keyword>
<dbReference type="Pfam" id="PF23395">
    <property type="entry name" value="SAM_6"/>
    <property type="match status" value="1"/>
</dbReference>
<accession>A0A2C5XG64</accession>
<dbReference type="EMBL" id="APWK03000012">
    <property type="protein sequence ID" value="PHH55333.1"/>
    <property type="molecule type" value="Genomic_DNA"/>
</dbReference>